<evidence type="ECO:0000256" key="4">
    <source>
        <dbReference type="ARBA" id="ARBA00022801"/>
    </source>
</evidence>
<evidence type="ECO:0000256" key="6">
    <source>
        <dbReference type="ARBA" id="ARBA00048809"/>
    </source>
</evidence>
<dbReference type="SUPFAM" id="SSF111321">
    <property type="entry name" value="AF1104-like"/>
    <property type="match status" value="1"/>
</dbReference>
<evidence type="ECO:0000259" key="8">
    <source>
        <dbReference type="Pfam" id="PF01937"/>
    </source>
</evidence>
<dbReference type="Gene3D" id="1.20.930.60">
    <property type="match status" value="1"/>
</dbReference>
<dbReference type="InterPro" id="IPR002791">
    <property type="entry name" value="ARMT1-like_metal-bd"/>
</dbReference>
<dbReference type="PANTHER" id="PTHR12260">
    <property type="entry name" value="DAMAGE-CONTROL PHOSPHATASE ARMT1"/>
    <property type="match status" value="1"/>
</dbReference>
<feature type="domain" description="Damage-control phosphatase ARMT1-like metal-binding" evidence="8">
    <location>
        <begin position="24"/>
        <end position="433"/>
    </location>
</feature>
<dbReference type="GO" id="GO:0097023">
    <property type="term" value="F:fructose 6-phosphate aldolase activity"/>
    <property type="evidence" value="ECO:0007669"/>
    <property type="project" value="RHEA"/>
</dbReference>
<sequence>MEFDPSIAGYRTSDEFSFAYVSCQERWPIILDGAIADVSETLDNLKDPEAVAEGREIIEGFQTLKSEIQSDVKLPPLQDDGSAEISDYNNELAQRNPTWFNVFWLYGECYLYRRIDSLFSRSISWKGYDVFARQKTSTFKASKTAILELSTRYKAVLNTAALEDSTVEAFHFKEMCEICLWGNATDLSLLTSLTYEDIQKLQGAEARKSQEGNVLVNDIPAVYDVLNKLRQEKGIGGRVDIVLDNSGFELYVDLLLAAFLLSAGLASKVVLHPKSMPWFVSDVVPADFTDLLVALSEPDRFFGGDDKNRRQEKEAVLTEQERDDLNSLCAQWKDFQRSGELIVREDSFWTTGGSYWRLPHIAPGLFDELQESDLVIFKGDLNYRKLTGDVKWDPTTPFAEAIGPLGRGSGVRTLALRTCKADVVVGLAEGQDEGLRNAQDSESAAIARRWAWTGKWAVASFCDGKSGEK</sequence>
<dbReference type="InterPro" id="IPR039763">
    <property type="entry name" value="ARMT1"/>
</dbReference>
<dbReference type="GO" id="GO:0103026">
    <property type="term" value="F:fructose-1-phosphatase activity"/>
    <property type="evidence" value="ECO:0007669"/>
    <property type="project" value="RHEA"/>
</dbReference>
<keyword evidence="5 7" id="KW-0464">Manganese</keyword>
<dbReference type="Pfam" id="PF01937">
    <property type="entry name" value="ARMT1-like_dom"/>
    <property type="match status" value="1"/>
</dbReference>
<evidence type="ECO:0000256" key="1">
    <source>
        <dbReference type="ARBA" id="ARBA00001326"/>
    </source>
</evidence>
<dbReference type="EMBL" id="KV878246">
    <property type="protein sequence ID" value="OJZ83143.1"/>
    <property type="molecule type" value="Genomic_DNA"/>
</dbReference>
<evidence type="ECO:0000256" key="7">
    <source>
        <dbReference type="RuleBase" id="RU367030"/>
    </source>
</evidence>
<comment type="catalytic activity">
    <reaction evidence="6 7">
        <text>beta-D-fructose 6-phosphate = dihydroxyacetone + D-glyceraldehyde 3-phosphate</text>
        <dbReference type="Rhea" id="RHEA:28002"/>
        <dbReference type="ChEBI" id="CHEBI:16016"/>
        <dbReference type="ChEBI" id="CHEBI:57634"/>
        <dbReference type="ChEBI" id="CHEBI:59776"/>
    </reaction>
</comment>
<keyword evidence="3 7" id="KW-0479">Metal-binding</keyword>
<comment type="similarity">
    <text evidence="2 7">Belongs to the damage-control phosphatase family. Sugar phosphate phosphatase III subfamily.</text>
</comment>
<dbReference type="PANTHER" id="PTHR12260:SF6">
    <property type="entry name" value="DAMAGE-CONTROL PHOSPHATASE ARMT1"/>
    <property type="match status" value="1"/>
</dbReference>
<gene>
    <name evidence="9" type="ORF">ASPFODRAFT_699001</name>
</gene>
<dbReference type="GO" id="GO:0046872">
    <property type="term" value="F:metal ion binding"/>
    <property type="evidence" value="ECO:0007669"/>
    <property type="project" value="UniProtKB-UniRule"/>
</dbReference>
<dbReference type="GO" id="GO:0005634">
    <property type="term" value="C:nucleus"/>
    <property type="evidence" value="ECO:0007669"/>
    <property type="project" value="TreeGrafter"/>
</dbReference>
<evidence type="ECO:0000256" key="5">
    <source>
        <dbReference type="ARBA" id="ARBA00023211"/>
    </source>
</evidence>
<dbReference type="Gene3D" id="3.40.50.10880">
    <property type="entry name" value="Uncharacterised protein PF01937, DUF89, domain 3"/>
    <property type="match status" value="1"/>
</dbReference>
<reference evidence="10" key="1">
    <citation type="journal article" date="2017" name="Genome Biol.">
        <title>Comparative genomics reveals high biological diversity and specific adaptations in the industrially and medically important fungal genus Aspergillus.</title>
        <authorList>
            <person name="de Vries R.P."/>
            <person name="Riley R."/>
            <person name="Wiebenga A."/>
            <person name="Aguilar-Osorio G."/>
            <person name="Amillis S."/>
            <person name="Uchima C.A."/>
            <person name="Anderluh G."/>
            <person name="Asadollahi M."/>
            <person name="Askin M."/>
            <person name="Barry K."/>
            <person name="Battaglia E."/>
            <person name="Bayram O."/>
            <person name="Benocci T."/>
            <person name="Braus-Stromeyer S.A."/>
            <person name="Caldana C."/>
            <person name="Canovas D."/>
            <person name="Cerqueira G.C."/>
            <person name="Chen F."/>
            <person name="Chen W."/>
            <person name="Choi C."/>
            <person name="Clum A."/>
            <person name="Dos Santos R.A."/>
            <person name="Damasio A.R."/>
            <person name="Diallinas G."/>
            <person name="Emri T."/>
            <person name="Fekete E."/>
            <person name="Flipphi M."/>
            <person name="Freyberg S."/>
            <person name="Gallo A."/>
            <person name="Gournas C."/>
            <person name="Habgood R."/>
            <person name="Hainaut M."/>
            <person name="Harispe M.L."/>
            <person name="Henrissat B."/>
            <person name="Hilden K.S."/>
            <person name="Hope R."/>
            <person name="Hossain A."/>
            <person name="Karabika E."/>
            <person name="Karaffa L."/>
            <person name="Karanyi Z."/>
            <person name="Krasevec N."/>
            <person name="Kuo A."/>
            <person name="Kusch H."/>
            <person name="LaButti K."/>
            <person name="Lagendijk E.L."/>
            <person name="Lapidus A."/>
            <person name="Levasseur A."/>
            <person name="Lindquist E."/>
            <person name="Lipzen A."/>
            <person name="Logrieco A.F."/>
            <person name="MacCabe A."/>
            <person name="Maekelae M.R."/>
            <person name="Malavazi I."/>
            <person name="Melin P."/>
            <person name="Meyer V."/>
            <person name="Mielnichuk N."/>
            <person name="Miskei M."/>
            <person name="Molnar A.P."/>
            <person name="Mule G."/>
            <person name="Ngan C.Y."/>
            <person name="Orejas M."/>
            <person name="Orosz E."/>
            <person name="Ouedraogo J.P."/>
            <person name="Overkamp K.M."/>
            <person name="Park H.-S."/>
            <person name="Perrone G."/>
            <person name="Piumi F."/>
            <person name="Punt P.J."/>
            <person name="Ram A.F."/>
            <person name="Ramon A."/>
            <person name="Rauscher S."/>
            <person name="Record E."/>
            <person name="Riano-Pachon D.M."/>
            <person name="Robert V."/>
            <person name="Roehrig J."/>
            <person name="Ruller R."/>
            <person name="Salamov A."/>
            <person name="Salih N.S."/>
            <person name="Samson R.A."/>
            <person name="Sandor E."/>
            <person name="Sanguinetti M."/>
            <person name="Schuetze T."/>
            <person name="Sepcic K."/>
            <person name="Shelest E."/>
            <person name="Sherlock G."/>
            <person name="Sophianopoulou V."/>
            <person name="Squina F.M."/>
            <person name="Sun H."/>
            <person name="Susca A."/>
            <person name="Todd R.B."/>
            <person name="Tsang A."/>
            <person name="Unkles S.E."/>
            <person name="van de Wiele N."/>
            <person name="van Rossen-Uffink D."/>
            <person name="Oliveira J.V."/>
            <person name="Vesth T.C."/>
            <person name="Visser J."/>
            <person name="Yu J.-H."/>
            <person name="Zhou M."/>
            <person name="Andersen M.R."/>
            <person name="Archer D.B."/>
            <person name="Baker S.E."/>
            <person name="Benoit I."/>
            <person name="Brakhage A.A."/>
            <person name="Braus G.H."/>
            <person name="Fischer R."/>
            <person name="Frisvad J.C."/>
            <person name="Goldman G.H."/>
            <person name="Houbraken J."/>
            <person name="Oakley B."/>
            <person name="Pocsi I."/>
            <person name="Scazzocchio C."/>
            <person name="Seiboth B."/>
            <person name="vanKuyk P.A."/>
            <person name="Wortman J."/>
            <person name="Dyer P.S."/>
            <person name="Grigoriev I.V."/>
        </authorList>
    </citation>
    <scope>NUCLEOTIDE SEQUENCE [LARGE SCALE GENOMIC DNA]</scope>
    <source>
        <strain evidence="10">CBS 106.47</strain>
    </source>
</reference>
<dbReference type="AlphaFoldDB" id="A0A1M3T8Y1"/>
<dbReference type="GO" id="GO:0006974">
    <property type="term" value="P:DNA damage response"/>
    <property type="evidence" value="ECO:0007669"/>
    <property type="project" value="TreeGrafter"/>
</dbReference>
<comment type="cofactor">
    <cofactor evidence="7">
        <name>Mn(2+)</name>
        <dbReference type="ChEBI" id="CHEBI:29035"/>
    </cofactor>
    <cofactor evidence="7">
        <name>Ni(2+)</name>
        <dbReference type="ChEBI" id="CHEBI:49786"/>
    </cofactor>
</comment>
<proteinExistence type="inferred from homology"/>
<comment type="catalytic activity">
    <reaction evidence="1 7">
        <text>beta-D-fructose 1-phosphate + H2O = D-fructose + phosphate</text>
        <dbReference type="Rhea" id="RHEA:35603"/>
        <dbReference type="ChEBI" id="CHEBI:15377"/>
        <dbReference type="ChEBI" id="CHEBI:37721"/>
        <dbReference type="ChEBI" id="CHEBI:43474"/>
        <dbReference type="ChEBI" id="CHEBI:138881"/>
    </reaction>
</comment>
<name>A0A1M3T8Y1_ASPLC</name>
<evidence type="ECO:0000256" key="2">
    <source>
        <dbReference type="ARBA" id="ARBA00009519"/>
    </source>
</evidence>
<accession>A0A1M3T8Y1</accession>
<comment type="function">
    <text evidence="7">Metal-dependent phosphatase that shows phosphatase activity against several substrates, including fructose-1-phosphate and fructose-6-phosphate. Its preference for fructose-1-phosphate, a strong glycating agent that causes DNA damage rather than a canonical yeast metabolite, suggests a damage-control function in hexose phosphate metabolism.</text>
</comment>
<organism evidence="9 10">
    <name type="scientific">Aspergillus luchuensis (strain CBS 106.47)</name>
    <dbReference type="NCBI Taxonomy" id="1137211"/>
    <lineage>
        <taxon>Eukaryota</taxon>
        <taxon>Fungi</taxon>
        <taxon>Dikarya</taxon>
        <taxon>Ascomycota</taxon>
        <taxon>Pezizomycotina</taxon>
        <taxon>Eurotiomycetes</taxon>
        <taxon>Eurotiomycetidae</taxon>
        <taxon>Eurotiales</taxon>
        <taxon>Aspergillaceae</taxon>
        <taxon>Aspergillus</taxon>
        <taxon>Aspergillus subgen. Circumdati</taxon>
    </lineage>
</organism>
<comment type="domain">
    <text evidence="7">Subfamily III proteins have a conserved RTxK motif about 40-50 residues from the C-terminus; the threonine may be replaced by serine or cysteine.</text>
</comment>
<keyword evidence="4 7" id="KW-0378">Hydrolase</keyword>
<protein>
    <recommendedName>
        <fullName evidence="7">Sugar phosphate phosphatase</fullName>
        <ecNumber evidence="7">3.1.3.-</ecNumber>
    </recommendedName>
</protein>
<dbReference type="OrthoDB" id="541375at2759"/>
<evidence type="ECO:0000313" key="10">
    <source>
        <dbReference type="Proteomes" id="UP000184063"/>
    </source>
</evidence>
<evidence type="ECO:0000256" key="3">
    <source>
        <dbReference type="ARBA" id="ARBA00022723"/>
    </source>
</evidence>
<dbReference type="VEuPathDB" id="FungiDB:ASPFODRAFT_699001"/>
<dbReference type="EC" id="3.1.3.-" evidence="7"/>
<evidence type="ECO:0000313" key="9">
    <source>
        <dbReference type="EMBL" id="OJZ83143.1"/>
    </source>
</evidence>
<dbReference type="Proteomes" id="UP000184063">
    <property type="component" value="Unassembled WGS sequence"/>
</dbReference>
<dbReference type="InterPro" id="IPR036075">
    <property type="entry name" value="ARMT-1-like_metal-bd_sf"/>
</dbReference>